<feature type="region of interest" description="Disordered" evidence="6">
    <location>
        <begin position="568"/>
        <end position="591"/>
    </location>
</feature>
<accession>A0A218W0G4</accession>
<dbReference type="InterPro" id="IPR000109">
    <property type="entry name" value="POT_fam"/>
</dbReference>
<dbReference type="AlphaFoldDB" id="A0A218W0G4"/>
<keyword evidence="5 7" id="KW-0472">Membrane</keyword>
<organism evidence="8">
    <name type="scientific">Punica granatum</name>
    <name type="common">Pomegranate</name>
    <dbReference type="NCBI Taxonomy" id="22663"/>
    <lineage>
        <taxon>Eukaryota</taxon>
        <taxon>Viridiplantae</taxon>
        <taxon>Streptophyta</taxon>
        <taxon>Embryophyta</taxon>
        <taxon>Tracheophyta</taxon>
        <taxon>Spermatophyta</taxon>
        <taxon>Magnoliopsida</taxon>
        <taxon>eudicotyledons</taxon>
        <taxon>Gunneridae</taxon>
        <taxon>Pentapetalae</taxon>
        <taxon>rosids</taxon>
        <taxon>malvids</taxon>
        <taxon>Myrtales</taxon>
        <taxon>Lythraceae</taxon>
        <taxon>Punica</taxon>
    </lineage>
</organism>
<evidence type="ECO:0000256" key="1">
    <source>
        <dbReference type="ARBA" id="ARBA00004141"/>
    </source>
</evidence>
<dbReference type="GO" id="GO:0006857">
    <property type="term" value="P:oligopeptide transport"/>
    <property type="evidence" value="ECO:0007669"/>
    <property type="project" value="InterPro"/>
</dbReference>
<dbReference type="Gene3D" id="1.20.1250.20">
    <property type="entry name" value="MFS general substrate transporter like domains"/>
    <property type="match status" value="1"/>
</dbReference>
<proteinExistence type="inferred from homology"/>
<feature type="transmembrane region" description="Helical" evidence="7">
    <location>
        <begin position="136"/>
        <end position="161"/>
    </location>
</feature>
<keyword evidence="9" id="KW-1185">Reference proteome</keyword>
<dbReference type="CDD" id="cd17416">
    <property type="entry name" value="MFS_NPF1_2"/>
    <property type="match status" value="1"/>
</dbReference>
<evidence type="ECO:0000313" key="8">
    <source>
        <dbReference type="EMBL" id="OWM66043.1"/>
    </source>
</evidence>
<keyword evidence="4 7" id="KW-1133">Transmembrane helix</keyword>
<dbReference type="GO" id="GO:0016020">
    <property type="term" value="C:membrane"/>
    <property type="evidence" value="ECO:0007669"/>
    <property type="project" value="UniProtKB-SubCell"/>
</dbReference>
<dbReference type="RefSeq" id="XP_031386980.1">
    <property type="nucleotide sequence ID" value="XM_031531120.1"/>
</dbReference>
<dbReference type="Proteomes" id="UP000197138">
    <property type="component" value="Unassembled WGS sequence"/>
</dbReference>
<reference evidence="10" key="3">
    <citation type="submission" date="2025-04" db="UniProtKB">
        <authorList>
            <consortium name="RefSeq"/>
        </authorList>
    </citation>
    <scope>IDENTIFICATION</scope>
    <source>
        <tissue evidence="10">Leaf</tissue>
    </source>
</reference>
<evidence type="ECO:0000313" key="9">
    <source>
        <dbReference type="Proteomes" id="UP000515151"/>
    </source>
</evidence>
<feature type="compositionally biased region" description="Acidic residues" evidence="6">
    <location>
        <begin position="568"/>
        <end position="577"/>
    </location>
</feature>
<feature type="transmembrane region" description="Helical" evidence="7">
    <location>
        <begin position="487"/>
        <end position="510"/>
    </location>
</feature>
<gene>
    <name evidence="10" type="primary">LOC116200282</name>
    <name evidence="8" type="ORF">CDL15_Pgr015469</name>
</gene>
<evidence type="ECO:0000256" key="6">
    <source>
        <dbReference type="SAM" id="MobiDB-lite"/>
    </source>
</evidence>
<dbReference type="EMBL" id="MTKT01005556">
    <property type="protein sequence ID" value="OWM66043.1"/>
    <property type="molecule type" value="Genomic_DNA"/>
</dbReference>
<dbReference type="Proteomes" id="UP000515151">
    <property type="component" value="Chromosome 3"/>
</dbReference>
<evidence type="ECO:0000256" key="4">
    <source>
        <dbReference type="ARBA" id="ARBA00022989"/>
    </source>
</evidence>
<protein>
    <submittedName>
        <fullName evidence="10">Protein NRT1/ PTR FAMILY 1.2-like isoform X1</fullName>
    </submittedName>
</protein>
<dbReference type="PANTHER" id="PTHR11654">
    <property type="entry name" value="OLIGOPEPTIDE TRANSPORTER-RELATED"/>
    <property type="match status" value="1"/>
</dbReference>
<evidence type="ECO:0000256" key="7">
    <source>
        <dbReference type="SAM" id="Phobius"/>
    </source>
</evidence>
<comment type="subcellular location">
    <subcellularLocation>
        <location evidence="1">Membrane</location>
        <topology evidence="1">Multi-pass membrane protein</topology>
    </subcellularLocation>
</comment>
<dbReference type="InterPro" id="IPR036259">
    <property type="entry name" value="MFS_trans_sf"/>
</dbReference>
<feature type="transmembrane region" description="Helical" evidence="7">
    <location>
        <begin position="85"/>
        <end position="107"/>
    </location>
</feature>
<feature type="transmembrane region" description="Helical" evidence="7">
    <location>
        <begin position="405"/>
        <end position="426"/>
    </location>
</feature>
<dbReference type="GeneID" id="116200282"/>
<dbReference type="PROSITE" id="PS01022">
    <property type="entry name" value="PTR2_1"/>
    <property type="match status" value="1"/>
</dbReference>
<evidence type="ECO:0000256" key="2">
    <source>
        <dbReference type="ARBA" id="ARBA00005982"/>
    </source>
</evidence>
<comment type="similarity">
    <text evidence="2">Belongs to the major facilitator superfamily. Proton-dependent oligopeptide transporter (POT/PTR) (TC 2.A.17) family.</text>
</comment>
<evidence type="ECO:0000313" key="10">
    <source>
        <dbReference type="RefSeq" id="XP_031386980.1"/>
    </source>
</evidence>
<feature type="transmembrane region" description="Helical" evidence="7">
    <location>
        <begin position="534"/>
        <end position="557"/>
    </location>
</feature>
<evidence type="ECO:0000256" key="5">
    <source>
        <dbReference type="ARBA" id="ARBA00023136"/>
    </source>
</evidence>
<sequence length="591" mass="65021">MEAPPEKPEQPAQVARKKGGLRTMPFIIANESFEKVAGYGLLANMILYLMSEYHFSAASGANILFLWNAASNFTPMLGAFLSDSYLGRFLVIALGSLISFLGITMLWSTAFFRNTRPPACDILKEHCLPSTIAQRVLLYCSFIVMSIGAGGIRPCSIAFGADQIDNPEDPKNQLVLQSFFNWYYASVGISVMLSVTVIVYIQDKAGWVIGFGVPLGLLFLAAVLFLIGSPFYVKVKGNKSLFTGFAQVVAAAFKNRRLALPPKNSECDGQYYHGKDSKVIAPTERLRFINKACLIRSPEKDLDSNGLAIDPWKLCTVKQVEALKALIKVLPIWSTGIMAAVNINQSFPVIQVSSMDRRFIGSLKIPAGSFSVFGLLTLTIWVAIYDRILAPFLAGLTGHPRGLSLKQRMGIGLVLTTVAMAVSALVERKRRALAIYEGFANNPRGVTTMTAMWAVPQHCLLGLAEAFNAIGQIEFYYSQFTKDMSSIAVALIMFGMGVGGLAGSLIVTIVDKVTKRGGNVSWVDSNVNKGHYDYYYWVLTCMSLINFLYYLVCSWAYGSCEESNIWSDEDRDANEEETDRKHNGTPTLSHV</sequence>
<keyword evidence="3 7" id="KW-0812">Transmembrane</keyword>
<feature type="transmembrane region" description="Helical" evidence="7">
    <location>
        <begin position="365"/>
        <end position="385"/>
    </location>
</feature>
<reference evidence="9" key="2">
    <citation type="journal article" date="2020" name="Plant Biotechnol. J.">
        <title>The pomegranate (Punica granatum L.) draft genome dissects genetic divergence between soft- and hard-seeded cultivars.</title>
        <authorList>
            <person name="Luo X."/>
            <person name="Li H."/>
            <person name="Wu Z."/>
            <person name="Yao W."/>
            <person name="Zhao P."/>
            <person name="Cao D."/>
            <person name="Yu H."/>
            <person name="Li K."/>
            <person name="Poudel K."/>
            <person name="Zhao D."/>
            <person name="Zhang F."/>
            <person name="Xia X."/>
            <person name="Chen L."/>
            <person name="Wang Q."/>
            <person name="Jing D."/>
            <person name="Cao S."/>
        </authorList>
    </citation>
    <scope>NUCLEOTIDE SEQUENCE [LARGE SCALE GENOMIC DNA]</scope>
</reference>
<feature type="transmembrane region" description="Helical" evidence="7">
    <location>
        <begin position="207"/>
        <end position="233"/>
    </location>
</feature>
<feature type="transmembrane region" description="Helical" evidence="7">
    <location>
        <begin position="182"/>
        <end position="201"/>
    </location>
</feature>
<dbReference type="InterPro" id="IPR018456">
    <property type="entry name" value="PTR2_symporter_CS"/>
</dbReference>
<dbReference type="GO" id="GO:0022857">
    <property type="term" value="F:transmembrane transporter activity"/>
    <property type="evidence" value="ECO:0007669"/>
    <property type="project" value="InterPro"/>
</dbReference>
<name>A0A218W0G4_PUNGR</name>
<reference evidence="8" key="1">
    <citation type="submission" date="2017-06" db="EMBL/GenBank/DDBJ databases">
        <title>The pomegranate genome and the genomics of punicalagin biosynthesis.</title>
        <authorList>
            <person name="Xu C."/>
        </authorList>
    </citation>
    <scope>NUCLEOTIDE SEQUENCE [LARGE SCALE GENOMIC DNA]</scope>
    <source>
        <tissue evidence="8">Fresh leaf</tissue>
    </source>
</reference>
<dbReference type="OrthoDB" id="8904098at2759"/>
<dbReference type="SUPFAM" id="SSF103473">
    <property type="entry name" value="MFS general substrate transporter"/>
    <property type="match status" value="1"/>
</dbReference>
<evidence type="ECO:0000256" key="3">
    <source>
        <dbReference type="ARBA" id="ARBA00022692"/>
    </source>
</evidence>
<dbReference type="Pfam" id="PF00854">
    <property type="entry name" value="PTR2"/>
    <property type="match status" value="1"/>
</dbReference>